<dbReference type="Gene3D" id="3.40.1350.10">
    <property type="match status" value="1"/>
</dbReference>
<dbReference type="EMBL" id="BAABAL010000016">
    <property type="protein sequence ID" value="GAA4012855.1"/>
    <property type="molecule type" value="Genomic_DNA"/>
</dbReference>
<dbReference type="Pfam" id="PF20720">
    <property type="entry name" value="nSTAND3"/>
    <property type="match status" value="1"/>
</dbReference>
<keyword evidence="4" id="KW-1185">Reference proteome</keyword>
<organism evidence="3 4">
    <name type="scientific">Allokutzneria multivorans</name>
    <dbReference type="NCBI Taxonomy" id="1142134"/>
    <lineage>
        <taxon>Bacteria</taxon>
        <taxon>Bacillati</taxon>
        <taxon>Actinomycetota</taxon>
        <taxon>Actinomycetes</taxon>
        <taxon>Pseudonocardiales</taxon>
        <taxon>Pseudonocardiaceae</taxon>
        <taxon>Allokutzneria</taxon>
    </lineage>
</organism>
<feature type="domain" description="Novel STAND NTPase 3" evidence="2">
    <location>
        <begin position="173"/>
        <end position="331"/>
    </location>
</feature>
<proteinExistence type="predicted"/>
<dbReference type="RefSeq" id="WP_344876831.1">
    <property type="nucleotide sequence ID" value="NZ_BAABAL010000016.1"/>
</dbReference>
<evidence type="ECO:0000313" key="3">
    <source>
        <dbReference type="EMBL" id="GAA4012855.1"/>
    </source>
</evidence>
<gene>
    <name evidence="3" type="ORF">GCM10022247_39340</name>
</gene>
<sequence>MPEYDFSSLSPHDFELLMRDLLSAEYSTHFEAFAYGPDGGVDLRGQVDEKKLIVQCKHYARSKFSDLKRAVSNEVAKMRKERPDRYLLATTQDLTCGQKDILLTELGTLVESSSDVLSRSDINYLLSVHSSVERNHFKLWLASSVVLQRIVNSGVWERSEALMETVQSRVRLYVSNVSHDRAVQMLANSHVVAITGAPGVGKSMLADMLLLSHWEEGWQVVVIDSNIAEGWSAWAAGRKQIFLYDDFLGQTDFSERSVKNEPASLTKFMDRVVLHADKRMVLTTRSHILRQAQSRNEPLARSNLEFWQCVVEMTDFNLLQRAHVLYNHLYFSDKPRWVVQEVARDLDAIWSLVRHSNFTPRIVELIIRRPHSSGKSLVQAIKAAFERPVELWGPSFENSLSSAARNILLHLVTFPVKGASGDDLKKVATLDSTPMDYKNALKVLEGSWISIEKLSGRDIAVAFANPSCRDFVLSFLDENPDYLEFLASDNVALRNVCNILMYSIAAVDDPPTYKFGGLRHYVKKNADGLASVVARLFSREQRSEKFFSGTDVILGVLLEVEKNLSLGWGGWLARAALDVGESDDRSYTVDFRKAYKVLAVICSYARVRGGSLGDMNAFLLWFEACLESAQEDADWVDLYDFFVESEGLPVLGSIDVKSMIKSAVLDSVESDLSNLHANYSGDPEGMRERIREIKSIASRVGIDDGDIASRIRWTEEHVADWFEEDLSGLADSESEDVDYSLRFVGDVSPMSVMSSSSGRSLGVDDTKRQLEEMFKQLF</sequence>
<protein>
    <recommendedName>
        <fullName evidence="5">Restriction endonuclease type IV Mrr domain-containing protein</fullName>
    </recommendedName>
</protein>
<dbReference type="InterPro" id="IPR011335">
    <property type="entry name" value="Restrct_endonuc-II-like"/>
</dbReference>
<evidence type="ECO:0000313" key="4">
    <source>
        <dbReference type="Proteomes" id="UP001501747"/>
    </source>
</evidence>
<reference evidence="4" key="1">
    <citation type="journal article" date="2019" name="Int. J. Syst. Evol. Microbiol.">
        <title>The Global Catalogue of Microorganisms (GCM) 10K type strain sequencing project: providing services to taxonomists for standard genome sequencing and annotation.</title>
        <authorList>
            <consortium name="The Broad Institute Genomics Platform"/>
            <consortium name="The Broad Institute Genome Sequencing Center for Infectious Disease"/>
            <person name="Wu L."/>
            <person name="Ma J."/>
        </authorList>
    </citation>
    <scope>NUCLEOTIDE SEQUENCE [LARGE SCALE GENOMIC DNA]</scope>
    <source>
        <strain evidence="4">JCM 17342</strain>
    </source>
</reference>
<dbReference type="SUPFAM" id="SSF52540">
    <property type="entry name" value="P-loop containing nucleoside triphosphate hydrolases"/>
    <property type="match status" value="1"/>
</dbReference>
<evidence type="ECO:0008006" key="5">
    <source>
        <dbReference type="Google" id="ProtNLM"/>
    </source>
</evidence>
<dbReference type="Proteomes" id="UP001501747">
    <property type="component" value="Unassembled WGS sequence"/>
</dbReference>
<accession>A0ABP7SKC8</accession>
<name>A0ABP7SKC8_9PSEU</name>
<dbReference type="InterPro" id="IPR049050">
    <property type="entry name" value="nSTAND3"/>
</dbReference>
<dbReference type="Pfam" id="PF04471">
    <property type="entry name" value="Mrr_cat"/>
    <property type="match status" value="1"/>
</dbReference>
<feature type="domain" description="Restriction endonuclease type IV Mrr" evidence="1">
    <location>
        <begin position="8"/>
        <end position="95"/>
    </location>
</feature>
<dbReference type="InterPro" id="IPR007560">
    <property type="entry name" value="Restrct_endonuc_IV_Mrr"/>
</dbReference>
<evidence type="ECO:0000259" key="2">
    <source>
        <dbReference type="Pfam" id="PF20720"/>
    </source>
</evidence>
<evidence type="ECO:0000259" key="1">
    <source>
        <dbReference type="Pfam" id="PF04471"/>
    </source>
</evidence>
<comment type="caution">
    <text evidence="3">The sequence shown here is derived from an EMBL/GenBank/DDBJ whole genome shotgun (WGS) entry which is preliminary data.</text>
</comment>
<dbReference type="InterPro" id="IPR027417">
    <property type="entry name" value="P-loop_NTPase"/>
</dbReference>
<dbReference type="SUPFAM" id="SSF52980">
    <property type="entry name" value="Restriction endonuclease-like"/>
    <property type="match status" value="1"/>
</dbReference>
<dbReference type="InterPro" id="IPR011856">
    <property type="entry name" value="tRNA_endonuc-like_dom_sf"/>
</dbReference>